<protein>
    <submittedName>
        <fullName evidence="5">ABC transporter substrate-binding protein</fullName>
    </submittedName>
</protein>
<keyword evidence="2" id="KW-0574">Periplasm</keyword>
<dbReference type="Pfam" id="PF13416">
    <property type="entry name" value="SBP_bac_8"/>
    <property type="match status" value="1"/>
</dbReference>
<feature type="chain" id="PRO_5047536838" evidence="4">
    <location>
        <begin position="28"/>
        <end position="348"/>
    </location>
</feature>
<gene>
    <name evidence="5" type="ORF">ABVQ20_08305</name>
</gene>
<dbReference type="EMBL" id="JBEWSZ010000001">
    <property type="protein sequence ID" value="MET2826976.1"/>
    <property type="molecule type" value="Genomic_DNA"/>
</dbReference>
<sequence length="348" mass="37643">MTMRKSSLASALAMAGLTVGVASGALAADTITVASWGGTYQEAQTKAFFKPTADALGITIKEDTTNGLDDVRLQVTGNAVKWDITELGADECARGSKEGLFEKLDYSVIDKSGINPKLVHDDWVGISYTSVVLIYRTDVFGDKGPKTWADFWNVEKFPGRRALSGSQSTETLSVAALAEGIPIDKVYPVDVDGALKSVDKIRGHIDAWWTSGAQAMQLVKDGEVDMASIWNGRAGTLKKEGAPVSFSFDQGVLTADCMVIPKGSKNKDIAMKALAMFVSPQLQANLPLYVDNGPVNEKAFDTGKIPADRIKDINSSPENVKKQVLQDAEFWRDNLVEATEKFNNLIQQ</sequence>
<organism evidence="5 6">
    <name type="scientific">Mesorhizobium shangrilense</name>
    <dbReference type="NCBI Taxonomy" id="460060"/>
    <lineage>
        <taxon>Bacteria</taxon>
        <taxon>Pseudomonadati</taxon>
        <taxon>Pseudomonadota</taxon>
        <taxon>Alphaproteobacteria</taxon>
        <taxon>Hyphomicrobiales</taxon>
        <taxon>Phyllobacteriaceae</taxon>
        <taxon>Mesorhizobium</taxon>
    </lineage>
</organism>
<dbReference type="PANTHER" id="PTHR30222:SF2">
    <property type="entry name" value="ABC TRANSPORTER SUBSTRATE-BINDING PROTEIN"/>
    <property type="match status" value="1"/>
</dbReference>
<accession>A0ABV2DAB4</accession>
<reference evidence="5 6" key="1">
    <citation type="submission" date="2024-06" db="EMBL/GenBank/DDBJ databases">
        <authorList>
            <person name="Kim D.-U."/>
        </authorList>
    </citation>
    <scope>NUCLEOTIDE SEQUENCE [LARGE SCALE GENOMIC DNA]</scope>
    <source>
        <strain evidence="5 6">KACC15460</strain>
    </source>
</reference>
<feature type="signal peptide" evidence="4">
    <location>
        <begin position="1"/>
        <end position="27"/>
    </location>
</feature>
<proteinExistence type="predicted"/>
<name>A0ABV2DAB4_9HYPH</name>
<dbReference type="InterPro" id="IPR006059">
    <property type="entry name" value="SBP"/>
</dbReference>
<dbReference type="CDD" id="cd13589">
    <property type="entry name" value="PBP2_polyamine_RpCGA009"/>
    <property type="match status" value="1"/>
</dbReference>
<evidence type="ECO:0000256" key="4">
    <source>
        <dbReference type="SAM" id="SignalP"/>
    </source>
</evidence>
<dbReference type="Proteomes" id="UP001548832">
    <property type="component" value="Unassembled WGS sequence"/>
</dbReference>
<keyword evidence="1 4" id="KW-0732">Signal</keyword>
<evidence type="ECO:0000256" key="2">
    <source>
        <dbReference type="ARBA" id="ARBA00022764"/>
    </source>
</evidence>
<evidence type="ECO:0000313" key="6">
    <source>
        <dbReference type="Proteomes" id="UP001548832"/>
    </source>
</evidence>
<dbReference type="PANTHER" id="PTHR30222">
    <property type="entry name" value="SPERMIDINE/PUTRESCINE-BINDING PERIPLASMIC PROTEIN"/>
    <property type="match status" value="1"/>
</dbReference>
<dbReference type="SUPFAM" id="SSF53850">
    <property type="entry name" value="Periplasmic binding protein-like II"/>
    <property type="match status" value="1"/>
</dbReference>
<keyword evidence="3" id="KW-0175">Coiled coil</keyword>
<dbReference type="Gene3D" id="3.40.190.10">
    <property type="entry name" value="Periplasmic binding protein-like II"/>
    <property type="match status" value="2"/>
</dbReference>
<evidence type="ECO:0000256" key="3">
    <source>
        <dbReference type="SAM" id="Coils"/>
    </source>
</evidence>
<comment type="caution">
    <text evidence="5">The sequence shown here is derived from an EMBL/GenBank/DDBJ whole genome shotgun (WGS) entry which is preliminary data.</text>
</comment>
<feature type="coiled-coil region" evidence="3">
    <location>
        <begin position="321"/>
        <end position="348"/>
    </location>
</feature>
<keyword evidence="6" id="KW-1185">Reference proteome</keyword>
<evidence type="ECO:0000256" key="1">
    <source>
        <dbReference type="ARBA" id="ARBA00022729"/>
    </source>
</evidence>
<evidence type="ECO:0000313" key="5">
    <source>
        <dbReference type="EMBL" id="MET2826976.1"/>
    </source>
</evidence>